<keyword evidence="14" id="KW-1185">Reference proteome</keyword>
<evidence type="ECO:0000256" key="10">
    <source>
        <dbReference type="ARBA" id="ARBA00023157"/>
    </source>
</evidence>
<proteinExistence type="predicted"/>
<keyword evidence="9 12" id="KW-0472">Membrane</keyword>
<dbReference type="GO" id="GO:0016020">
    <property type="term" value="C:membrane"/>
    <property type="evidence" value="ECO:0007669"/>
    <property type="project" value="UniProtKB-SubCell"/>
</dbReference>
<evidence type="ECO:0000256" key="1">
    <source>
        <dbReference type="ARBA" id="ARBA00004141"/>
    </source>
</evidence>
<keyword evidence="10" id="KW-1015">Disulfide bond</keyword>
<evidence type="ECO:0000313" key="14">
    <source>
        <dbReference type="Proteomes" id="UP000287224"/>
    </source>
</evidence>
<organism evidence="13 14">
    <name type="scientific">Dictyobacter aurantiacus</name>
    <dbReference type="NCBI Taxonomy" id="1936993"/>
    <lineage>
        <taxon>Bacteria</taxon>
        <taxon>Bacillati</taxon>
        <taxon>Chloroflexota</taxon>
        <taxon>Ktedonobacteria</taxon>
        <taxon>Ktedonobacterales</taxon>
        <taxon>Dictyobacteraceae</taxon>
        <taxon>Dictyobacter</taxon>
    </lineage>
</organism>
<keyword evidence="7" id="KW-0408">Iron</keyword>
<keyword evidence="6" id="KW-0560">Oxidoreductase</keyword>
<feature type="transmembrane region" description="Helical" evidence="12">
    <location>
        <begin position="95"/>
        <end position="115"/>
    </location>
</feature>
<dbReference type="Proteomes" id="UP000287224">
    <property type="component" value="Unassembled WGS sequence"/>
</dbReference>
<evidence type="ECO:0000256" key="4">
    <source>
        <dbReference type="ARBA" id="ARBA00022723"/>
    </source>
</evidence>
<comment type="caution">
    <text evidence="13">The sequence shown here is derived from an EMBL/GenBank/DDBJ whole genome shotgun (WGS) entry which is preliminary data.</text>
</comment>
<keyword evidence="4" id="KW-0479">Metal-binding</keyword>
<dbReference type="RefSeq" id="WP_160146175.1">
    <property type="nucleotide sequence ID" value="NZ_BIFQ01000002.1"/>
</dbReference>
<gene>
    <name evidence="13" type="primary">ctaA</name>
    <name evidence="13" type="ORF">KDAU_57410</name>
</gene>
<dbReference type="InterPro" id="IPR003780">
    <property type="entry name" value="COX15/CtaA_fam"/>
</dbReference>
<feature type="transmembrane region" description="Helical" evidence="12">
    <location>
        <begin position="282"/>
        <end position="304"/>
    </location>
</feature>
<dbReference type="GO" id="GO:0016491">
    <property type="term" value="F:oxidoreductase activity"/>
    <property type="evidence" value="ECO:0007669"/>
    <property type="project" value="UniProtKB-KW"/>
</dbReference>
<dbReference type="GO" id="GO:0006784">
    <property type="term" value="P:heme A biosynthetic process"/>
    <property type="evidence" value="ECO:0007669"/>
    <property type="project" value="InterPro"/>
</dbReference>
<feature type="transmembrane region" description="Helical" evidence="12">
    <location>
        <begin position="65"/>
        <end position="83"/>
    </location>
</feature>
<comment type="pathway">
    <text evidence="11">Porphyrin-containing compound metabolism.</text>
</comment>
<keyword evidence="3 12" id="KW-0812">Transmembrane</keyword>
<evidence type="ECO:0000256" key="3">
    <source>
        <dbReference type="ARBA" id="ARBA00022692"/>
    </source>
</evidence>
<evidence type="ECO:0000256" key="7">
    <source>
        <dbReference type="ARBA" id="ARBA00023004"/>
    </source>
</evidence>
<comment type="subcellular location">
    <subcellularLocation>
        <location evidence="1">Membrane</location>
        <topology evidence="1">Multi-pass membrane protein</topology>
    </subcellularLocation>
</comment>
<dbReference type="PANTHER" id="PTHR35457">
    <property type="entry name" value="HEME A SYNTHASE"/>
    <property type="match status" value="1"/>
</dbReference>
<reference evidence="14" key="1">
    <citation type="submission" date="2018-12" db="EMBL/GenBank/DDBJ databases">
        <title>Tengunoibacter tsumagoiensis gen. nov., sp. nov., Dictyobacter kobayashii sp. nov., D. alpinus sp. nov., and D. joshuensis sp. nov. and description of Dictyobacteraceae fam. nov. within the order Ktedonobacterales isolated from Tengu-no-mugimeshi.</title>
        <authorList>
            <person name="Wang C.M."/>
            <person name="Zheng Y."/>
            <person name="Sakai Y."/>
            <person name="Toyoda A."/>
            <person name="Minakuchi Y."/>
            <person name="Abe K."/>
            <person name="Yokota A."/>
            <person name="Yabe S."/>
        </authorList>
    </citation>
    <scope>NUCLEOTIDE SEQUENCE [LARGE SCALE GENOMIC DNA]</scope>
    <source>
        <strain evidence="14">S-27</strain>
    </source>
</reference>
<feature type="transmembrane region" description="Helical" evidence="12">
    <location>
        <begin position="228"/>
        <end position="247"/>
    </location>
</feature>
<feature type="transmembrane region" description="Helical" evidence="12">
    <location>
        <begin position="254"/>
        <end position="276"/>
    </location>
</feature>
<evidence type="ECO:0000256" key="9">
    <source>
        <dbReference type="ARBA" id="ARBA00023136"/>
    </source>
</evidence>
<evidence type="ECO:0000256" key="8">
    <source>
        <dbReference type="ARBA" id="ARBA00023133"/>
    </source>
</evidence>
<evidence type="ECO:0000313" key="13">
    <source>
        <dbReference type="EMBL" id="GCE08412.1"/>
    </source>
</evidence>
<feature type="transmembrane region" description="Helical" evidence="12">
    <location>
        <begin position="127"/>
        <end position="146"/>
    </location>
</feature>
<keyword evidence="2" id="KW-1003">Cell membrane</keyword>
<keyword evidence="5 12" id="KW-1133">Transmembrane helix</keyword>
<dbReference type="InterPro" id="IPR050450">
    <property type="entry name" value="COX15/CtaA_HemeA_synthase"/>
</dbReference>
<accession>A0A401ZNI0</accession>
<dbReference type="OrthoDB" id="9816428at2"/>
<dbReference type="Pfam" id="PF02628">
    <property type="entry name" value="COX15-CtaA"/>
    <property type="match status" value="2"/>
</dbReference>
<evidence type="ECO:0000256" key="6">
    <source>
        <dbReference type="ARBA" id="ARBA00023002"/>
    </source>
</evidence>
<dbReference type="GO" id="GO:0046872">
    <property type="term" value="F:metal ion binding"/>
    <property type="evidence" value="ECO:0007669"/>
    <property type="project" value="UniProtKB-KW"/>
</dbReference>
<protein>
    <submittedName>
        <fullName evidence="13">Heme A synthase</fullName>
    </submittedName>
</protein>
<keyword evidence="8" id="KW-0350">Heme biosynthesis</keyword>
<feature type="transmembrane region" description="Helical" evidence="12">
    <location>
        <begin position="7"/>
        <end position="28"/>
    </location>
</feature>
<sequence>MLKHRLMSILAIITSFGAYIMLLLGAAVTKTDSGQGCGNSWPFCHGQLIPESLPISTVYEYSHRIMSGADSLLIFVLVVWSWWTYRRDFRIKLFGFMSLFFVVLQAILGALTVVYEGTYAKEGLLSLHFGFSLISFASVILLTMRIMQMQKLVPGQPERTAQQVAPVSRWIQIVVWCLTAYTYLVVYTGALVGHASATLACGQQFPTCGSTYVPSFLTAAGIQVLHRYSAASIWFLLLALMVVIIRVARDRRDLIWGSLWAFVLVSLQALSGMATVLSGAQLLVALLHTTIIAGLFSVICYLCMQVEWPWRKRRTQQTPIVSTNKATLYQHETV</sequence>
<feature type="transmembrane region" description="Helical" evidence="12">
    <location>
        <begin position="167"/>
        <end position="186"/>
    </location>
</feature>
<evidence type="ECO:0000256" key="5">
    <source>
        <dbReference type="ARBA" id="ARBA00022989"/>
    </source>
</evidence>
<dbReference type="PANTHER" id="PTHR35457:SF1">
    <property type="entry name" value="HEME A SYNTHASE"/>
    <property type="match status" value="1"/>
</dbReference>
<evidence type="ECO:0000256" key="11">
    <source>
        <dbReference type="ARBA" id="ARBA00023444"/>
    </source>
</evidence>
<name>A0A401ZNI0_9CHLR</name>
<evidence type="ECO:0000256" key="12">
    <source>
        <dbReference type="SAM" id="Phobius"/>
    </source>
</evidence>
<dbReference type="AlphaFoldDB" id="A0A401ZNI0"/>
<dbReference type="EMBL" id="BIFQ01000002">
    <property type="protein sequence ID" value="GCE08412.1"/>
    <property type="molecule type" value="Genomic_DNA"/>
</dbReference>
<evidence type="ECO:0000256" key="2">
    <source>
        <dbReference type="ARBA" id="ARBA00022475"/>
    </source>
</evidence>